<keyword evidence="5 9" id="KW-0812">Transmembrane</keyword>
<keyword evidence="12" id="KW-1185">Reference proteome</keyword>
<accession>A0ABS6KE98</accession>
<feature type="transmembrane region" description="Helical" evidence="9">
    <location>
        <begin position="394"/>
        <end position="415"/>
    </location>
</feature>
<feature type="transmembrane region" description="Helical" evidence="9">
    <location>
        <begin position="139"/>
        <end position="158"/>
    </location>
</feature>
<gene>
    <name evidence="11" type="ORF">KTH90_22825</name>
</gene>
<dbReference type="PROSITE" id="PS51105">
    <property type="entry name" value="PTS_EIIC_TYPE_3"/>
    <property type="match status" value="1"/>
</dbReference>
<feature type="transmembrane region" description="Helical" evidence="9">
    <location>
        <begin position="28"/>
        <end position="49"/>
    </location>
</feature>
<evidence type="ECO:0000259" key="10">
    <source>
        <dbReference type="PROSITE" id="PS51105"/>
    </source>
</evidence>
<sequence length="434" mass="46301">MKDFFDKLLDKFMQAASTKSITALKDGFVLTMPITLIGSLFLLIANLPFSNYAGFMEKTFGAQWNVGLNQVSACTFDILAIIIAIGIGYAYAKNEGCDGISSGILSLVSFLIVSASSVVTEGGEVVGSVIPRGWTGGNGVIAAIIVGLLASKIFCFFVKRKITIKMPAGVPEGVANAFTTLIPGFVIILLSMIVYQICMALAGLSLTELIFELFQVPMQNLSDTLAGGIVIVLLISLLFWAGLHGPNIVMGVMAPILTANALANQALVDSGTALVVENGAKIMTPQVIDNFVKFGGTGITLGLLLAALLTARSRQMREISKLSVIPGFFNINEPVIFGLPIVFNPIMLIPFLVVPLAALLITYGATAIGFLHPFNAVQVPWTTPPVISGFILNGWRGALVQLIILVLSVIVYLPFMRKQDTQYLESEHAAQEQG</sequence>
<keyword evidence="7 8" id="KW-0472">Membrane</keyword>
<protein>
    <recommendedName>
        <fullName evidence="8">Permease IIC component</fullName>
    </recommendedName>
</protein>
<dbReference type="InterPro" id="IPR004501">
    <property type="entry name" value="PTS_EIIC_3"/>
</dbReference>
<reference evidence="11 12" key="1">
    <citation type="submission" date="2021-06" db="EMBL/GenBank/DDBJ databases">
        <title>Description of novel taxa of the family Lachnospiraceae.</title>
        <authorList>
            <person name="Chaplin A.V."/>
            <person name="Sokolova S.R."/>
            <person name="Pikina A.P."/>
            <person name="Korzhanova M."/>
            <person name="Belova V."/>
            <person name="Korostin D."/>
            <person name="Efimov B.A."/>
        </authorList>
    </citation>
    <scope>NUCLEOTIDE SEQUENCE [LARGE SCALE GENOMIC DNA]</scope>
    <source>
        <strain evidence="11 12">ASD4241</strain>
    </source>
</reference>
<organism evidence="11 12">
    <name type="scientific">Diplocloster modestus</name>
    <dbReference type="NCBI Taxonomy" id="2850322"/>
    <lineage>
        <taxon>Bacteria</taxon>
        <taxon>Bacillati</taxon>
        <taxon>Bacillota</taxon>
        <taxon>Clostridia</taxon>
        <taxon>Lachnospirales</taxon>
        <taxon>Lachnospiraceae</taxon>
        <taxon>Diplocloster</taxon>
    </lineage>
</organism>
<evidence type="ECO:0000256" key="6">
    <source>
        <dbReference type="ARBA" id="ARBA00022989"/>
    </source>
</evidence>
<evidence type="ECO:0000256" key="3">
    <source>
        <dbReference type="ARBA" id="ARBA00022475"/>
    </source>
</evidence>
<keyword evidence="4 8" id="KW-0762">Sugar transport</keyword>
<comment type="subcellular location">
    <subcellularLocation>
        <location evidence="1">Cell membrane</location>
        <topology evidence="1">Multi-pass membrane protein</topology>
    </subcellularLocation>
</comment>
<comment type="function">
    <text evidence="8">The phosphoenolpyruvate-dependent sugar phosphotransferase system (PTS), a major carbohydrate active -transport system, catalyzes the phosphorylation of incoming sugar substrates concomitant with their translocation across the cell membrane.</text>
</comment>
<feature type="transmembrane region" description="Helical" evidence="9">
    <location>
        <begin position="178"/>
        <end position="204"/>
    </location>
</feature>
<feature type="transmembrane region" description="Helical" evidence="9">
    <location>
        <begin position="348"/>
        <end position="374"/>
    </location>
</feature>
<evidence type="ECO:0000256" key="2">
    <source>
        <dbReference type="ARBA" id="ARBA00022448"/>
    </source>
</evidence>
<evidence type="ECO:0000256" key="9">
    <source>
        <dbReference type="SAM" id="Phobius"/>
    </source>
</evidence>
<evidence type="ECO:0000313" key="12">
    <source>
        <dbReference type="Proteomes" id="UP001314681"/>
    </source>
</evidence>
<dbReference type="PANTHER" id="PTHR33989:SF4">
    <property type="entry name" value="PTS SYSTEM N,N'-DIACETYLCHITOBIOSE-SPECIFIC EIIC COMPONENT"/>
    <property type="match status" value="1"/>
</dbReference>
<feature type="domain" description="PTS EIIC type-3" evidence="10">
    <location>
        <begin position="4"/>
        <end position="415"/>
    </location>
</feature>
<feature type="transmembrane region" description="Helical" evidence="9">
    <location>
        <begin position="224"/>
        <end position="241"/>
    </location>
</feature>
<evidence type="ECO:0000256" key="1">
    <source>
        <dbReference type="ARBA" id="ARBA00004651"/>
    </source>
</evidence>
<evidence type="ECO:0000256" key="5">
    <source>
        <dbReference type="ARBA" id="ARBA00022692"/>
    </source>
</evidence>
<keyword evidence="2 8" id="KW-0813">Transport</keyword>
<dbReference type="EMBL" id="JAHQCX010000024">
    <property type="protein sequence ID" value="MBU9728830.1"/>
    <property type="molecule type" value="Genomic_DNA"/>
</dbReference>
<keyword evidence="3 8" id="KW-1003">Cell membrane</keyword>
<proteinExistence type="predicted"/>
<dbReference type="Proteomes" id="UP001314681">
    <property type="component" value="Unassembled WGS sequence"/>
</dbReference>
<evidence type="ECO:0000256" key="7">
    <source>
        <dbReference type="ARBA" id="ARBA00023136"/>
    </source>
</evidence>
<feature type="transmembrane region" description="Helical" evidence="9">
    <location>
        <begin position="69"/>
        <end position="92"/>
    </location>
</feature>
<dbReference type="InterPro" id="IPR003352">
    <property type="entry name" value="PTS_EIIC"/>
</dbReference>
<feature type="transmembrane region" description="Helical" evidence="9">
    <location>
        <begin position="99"/>
        <end position="119"/>
    </location>
</feature>
<dbReference type="InterPro" id="IPR051088">
    <property type="entry name" value="PTS_Sugar-EIIC/EIIB"/>
</dbReference>
<evidence type="ECO:0000313" key="11">
    <source>
        <dbReference type="EMBL" id="MBU9728830.1"/>
    </source>
</evidence>
<evidence type="ECO:0000256" key="4">
    <source>
        <dbReference type="ARBA" id="ARBA00022597"/>
    </source>
</evidence>
<name>A0ABS6KE98_9FIRM</name>
<dbReference type="RefSeq" id="WP_238727520.1">
    <property type="nucleotide sequence ID" value="NZ_JAHQCX010000024.1"/>
</dbReference>
<dbReference type="NCBIfam" id="TIGR00410">
    <property type="entry name" value="lacE"/>
    <property type="match status" value="1"/>
</dbReference>
<comment type="caution">
    <text evidence="11">The sequence shown here is derived from an EMBL/GenBank/DDBJ whole genome shotgun (WGS) entry which is preliminary data.</text>
</comment>
<evidence type="ECO:0000256" key="8">
    <source>
        <dbReference type="PIRNR" id="PIRNR006351"/>
    </source>
</evidence>
<feature type="transmembrane region" description="Helical" evidence="9">
    <location>
        <begin position="291"/>
        <end position="311"/>
    </location>
</feature>
<dbReference type="Pfam" id="PF02378">
    <property type="entry name" value="PTS_EIIC"/>
    <property type="match status" value="1"/>
</dbReference>
<dbReference type="PANTHER" id="PTHR33989">
    <property type="match status" value="1"/>
</dbReference>
<keyword evidence="6 9" id="KW-1133">Transmembrane helix</keyword>
<dbReference type="PIRSF" id="PIRSF006351">
    <property type="entry name" value="PTS_EIIC-Cellobiose"/>
    <property type="match status" value="1"/>
</dbReference>
<dbReference type="InterPro" id="IPR004796">
    <property type="entry name" value="PTS_IIC_cello"/>
</dbReference>